<organism evidence="2 3">
    <name type="scientific">Desulfofundulus thermobenzoicus</name>
    <dbReference type="NCBI Taxonomy" id="29376"/>
    <lineage>
        <taxon>Bacteria</taxon>
        <taxon>Bacillati</taxon>
        <taxon>Bacillota</taxon>
        <taxon>Clostridia</taxon>
        <taxon>Eubacteriales</taxon>
        <taxon>Peptococcaceae</taxon>
        <taxon>Desulfofundulus</taxon>
    </lineage>
</organism>
<proteinExistence type="predicted"/>
<evidence type="ECO:0000313" key="2">
    <source>
        <dbReference type="EMBL" id="MQL52073.1"/>
    </source>
</evidence>
<keyword evidence="3" id="KW-1185">Reference proteome</keyword>
<reference evidence="2 3" key="1">
    <citation type="submission" date="2019-10" db="EMBL/GenBank/DDBJ databases">
        <title>Comparative genomics of sulfur disproportionating microorganisms.</title>
        <authorList>
            <person name="Ward L.M."/>
            <person name="Bertran E."/>
            <person name="Johnston D."/>
        </authorList>
    </citation>
    <scope>NUCLEOTIDE SEQUENCE [LARGE SCALE GENOMIC DNA]</scope>
    <source>
        <strain evidence="2 3">DSM 14055</strain>
    </source>
</reference>
<gene>
    <name evidence="2" type="ORF">GFC01_07280</name>
</gene>
<evidence type="ECO:0000256" key="1">
    <source>
        <dbReference type="SAM" id="MobiDB-lite"/>
    </source>
</evidence>
<dbReference type="RefSeq" id="WP_152946002.1">
    <property type="nucleotide sequence ID" value="NZ_WHYR01000016.1"/>
</dbReference>
<evidence type="ECO:0000313" key="3">
    <source>
        <dbReference type="Proteomes" id="UP000441717"/>
    </source>
</evidence>
<sequence>MPVIIISRLKRRVMFCLRMLVILAILAVLCGHLYGLVRGSPSPVRPRPSTPGPMPVEDGNRRSFYHPATGPVINGGNVMDRLLHFLREYYRGKDAGVHHYE</sequence>
<dbReference type="OrthoDB" id="1808365at2"/>
<accession>A0A6N7IR63</accession>
<feature type="region of interest" description="Disordered" evidence="1">
    <location>
        <begin position="38"/>
        <end position="60"/>
    </location>
</feature>
<protein>
    <submittedName>
        <fullName evidence="2">Uncharacterized protein</fullName>
    </submittedName>
</protein>
<comment type="caution">
    <text evidence="2">The sequence shown here is derived from an EMBL/GenBank/DDBJ whole genome shotgun (WGS) entry which is preliminary data.</text>
</comment>
<dbReference type="AlphaFoldDB" id="A0A6N7IR63"/>
<dbReference type="EMBL" id="WHYR01000016">
    <property type="protein sequence ID" value="MQL52073.1"/>
    <property type="molecule type" value="Genomic_DNA"/>
</dbReference>
<feature type="compositionally biased region" description="Pro residues" evidence="1">
    <location>
        <begin position="43"/>
        <end position="54"/>
    </location>
</feature>
<name>A0A6N7IR63_9FIRM</name>
<dbReference type="Proteomes" id="UP000441717">
    <property type="component" value="Unassembled WGS sequence"/>
</dbReference>